<reference evidence="13" key="1">
    <citation type="submission" date="2020-10" db="EMBL/GenBank/DDBJ databases">
        <authorList>
            <person name="Gilroy R."/>
        </authorList>
    </citation>
    <scope>NUCLEOTIDE SEQUENCE</scope>
    <source>
        <strain evidence="13">14700</strain>
    </source>
</reference>
<dbReference type="InterPro" id="IPR011060">
    <property type="entry name" value="RibuloseP-bd_barrel"/>
</dbReference>
<dbReference type="PANTHER" id="PTHR21235:SF2">
    <property type="entry name" value="IMIDAZOLE GLYCEROL PHOSPHATE SYNTHASE HISHF"/>
    <property type="match status" value="1"/>
</dbReference>
<dbReference type="HAMAP" id="MF_01013">
    <property type="entry name" value="HisF"/>
    <property type="match status" value="1"/>
</dbReference>
<comment type="subcellular location">
    <subcellularLocation>
        <location evidence="1 11">Cytoplasm</location>
    </subcellularLocation>
</comment>
<name>A0A9D9IBD4_9SPIO</name>
<dbReference type="PANTHER" id="PTHR21235">
    <property type="entry name" value="IMIDAZOLE GLYCEROL PHOSPHATE SYNTHASE SUBUNIT HISF/H IGP SYNTHASE SUBUNIT HISF/H"/>
    <property type="match status" value="1"/>
</dbReference>
<dbReference type="InterPro" id="IPR004651">
    <property type="entry name" value="HisF"/>
</dbReference>
<dbReference type="InterPro" id="IPR013785">
    <property type="entry name" value="Aldolase_TIM"/>
</dbReference>
<evidence type="ECO:0000256" key="10">
    <source>
        <dbReference type="ARBA" id="ARBA00047838"/>
    </source>
</evidence>
<keyword evidence="7 11" id="KW-0368">Histidine biosynthesis</keyword>
<dbReference type="CDD" id="cd04731">
    <property type="entry name" value="HisF"/>
    <property type="match status" value="1"/>
</dbReference>
<dbReference type="InterPro" id="IPR006062">
    <property type="entry name" value="His_biosynth"/>
</dbReference>
<dbReference type="Gene3D" id="3.20.20.70">
    <property type="entry name" value="Aldolase class I"/>
    <property type="match status" value="1"/>
</dbReference>
<dbReference type="Proteomes" id="UP000810292">
    <property type="component" value="Unassembled WGS sequence"/>
</dbReference>
<evidence type="ECO:0000256" key="1">
    <source>
        <dbReference type="ARBA" id="ARBA00004496"/>
    </source>
</evidence>
<keyword evidence="6 11" id="KW-0028">Amino-acid biosynthesis</keyword>
<dbReference type="FunFam" id="3.20.20.70:FF:000006">
    <property type="entry name" value="Imidazole glycerol phosphate synthase subunit HisF"/>
    <property type="match status" value="1"/>
</dbReference>
<dbReference type="EMBL" id="JADIMF010000108">
    <property type="protein sequence ID" value="MBO8469477.1"/>
    <property type="molecule type" value="Genomic_DNA"/>
</dbReference>
<dbReference type="NCBIfam" id="TIGR00735">
    <property type="entry name" value="hisF"/>
    <property type="match status" value="1"/>
</dbReference>
<evidence type="ECO:0000256" key="12">
    <source>
        <dbReference type="RuleBase" id="RU003657"/>
    </source>
</evidence>
<comment type="function">
    <text evidence="9 11">IGPS catalyzes the conversion of PRFAR and glutamine to IGP, AICAR and glutamate. The HisF subunit catalyzes the cyclization activity that produces IGP and AICAR from PRFAR using the ammonia provided by the HisH subunit.</text>
</comment>
<dbReference type="GO" id="GO:0000107">
    <property type="term" value="F:imidazoleglycerol-phosphate synthase activity"/>
    <property type="evidence" value="ECO:0007669"/>
    <property type="project" value="UniProtKB-UniRule"/>
</dbReference>
<sequence length="253" mass="26816">MLAKRIIPCLDVKDGRTVKGVNFVSLRDAGSAVELAELYSAAGADELVFLDITATHEKRKTITELVRESARRISIPFTVGGGIRTADDASSILDAGADKVSVNSAALRNPSLLSDLAGRFGSQCVVLALDVRSNPEMPSGYEAVADGGRTPMALDALEWAKEAESLGAGEILLTSMDKDGTKDGFDISLTRMISTSCGIPVIASGGAGKREDFLEVFREGEADAALAASVFHFHEIDIPELKEYLKANGITVR</sequence>
<dbReference type="InterPro" id="IPR050064">
    <property type="entry name" value="IGPS_HisA/HisF"/>
</dbReference>
<feature type="active site" evidence="11">
    <location>
        <position position="11"/>
    </location>
</feature>
<accession>A0A9D9IBD4</accession>
<comment type="caution">
    <text evidence="13">The sequence shown here is derived from an EMBL/GenBank/DDBJ whole genome shotgun (WGS) entry which is preliminary data.</text>
</comment>
<evidence type="ECO:0000256" key="9">
    <source>
        <dbReference type="ARBA" id="ARBA00025475"/>
    </source>
</evidence>
<evidence type="ECO:0000256" key="4">
    <source>
        <dbReference type="ARBA" id="ARBA00011152"/>
    </source>
</evidence>
<dbReference type="AlphaFoldDB" id="A0A9D9IBD4"/>
<organism evidence="13 14">
    <name type="scientific">Candidatus Ornithospirochaeta stercoravium</name>
    <dbReference type="NCBI Taxonomy" id="2840897"/>
    <lineage>
        <taxon>Bacteria</taxon>
        <taxon>Pseudomonadati</taxon>
        <taxon>Spirochaetota</taxon>
        <taxon>Spirochaetia</taxon>
        <taxon>Spirochaetales</taxon>
        <taxon>Spirochaetaceae</taxon>
        <taxon>Spirochaetaceae incertae sedis</taxon>
        <taxon>Candidatus Ornithospirochaeta</taxon>
    </lineage>
</organism>
<dbReference type="GO" id="GO:0000105">
    <property type="term" value="P:L-histidine biosynthetic process"/>
    <property type="evidence" value="ECO:0007669"/>
    <property type="project" value="UniProtKB-UniRule"/>
</dbReference>
<dbReference type="Pfam" id="PF00977">
    <property type="entry name" value="His_biosynth"/>
    <property type="match status" value="1"/>
</dbReference>
<evidence type="ECO:0000313" key="14">
    <source>
        <dbReference type="Proteomes" id="UP000810292"/>
    </source>
</evidence>
<comment type="subunit">
    <text evidence="4 11">Heterodimer of HisH and HisF.</text>
</comment>
<reference evidence="13" key="2">
    <citation type="journal article" date="2021" name="PeerJ">
        <title>Extensive microbial diversity within the chicken gut microbiome revealed by metagenomics and culture.</title>
        <authorList>
            <person name="Gilroy R."/>
            <person name="Ravi A."/>
            <person name="Getino M."/>
            <person name="Pursley I."/>
            <person name="Horton D.L."/>
            <person name="Alikhan N.F."/>
            <person name="Baker D."/>
            <person name="Gharbi K."/>
            <person name="Hall N."/>
            <person name="Watson M."/>
            <person name="Adriaenssens E.M."/>
            <person name="Foster-Nyarko E."/>
            <person name="Jarju S."/>
            <person name="Secka A."/>
            <person name="Antonio M."/>
            <person name="Oren A."/>
            <person name="Chaudhuri R.R."/>
            <person name="La Ragione R."/>
            <person name="Hildebrand F."/>
            <person name="Pallen M.J."/>
        </authorList>
    </citation>
    <scope>NUCLEOTIDE SEQUENCE</scope>
    <source>
        <strain evidence="13">14700</strain>
    </source>
</reference>
<protein>
    <recommendedName>
        <fullName evidence="11">Imidazole glycerol phosphate synthase subunit HisF</fullName>
        <ecNumber evidence="11">4.3.2.10</ecNumber>
    </recommendedName>
    <alternativeName>
        <fullName evidence="11">IGP synthase cyclase subunit</fullName>
    </alternativeName>
    <alternativeName>
        <fullName evidence="11">IGP synthase subunit HisF</fullName>
    </alternativeName>
    <alternativeName>
        <fullName evidence="11">ImGP synthase subunit HisF</fullName>
        <shortName evidence="11">IGPS subunit HisF</shortName>
    </alternativeName>
</protein>
<evidence type="ECO:0000313" key="13">
    <source>
        <dbReference type="EMBL" id="MBO8469477.1"/>
    </source>
</evidence>
<dbReference type="EC" id="4.3.2.10" evidence="11"/>
<evidence type="ECO:0000256" key="3">
    <source>
        <dbReference type="ARBA" id="ARBA00009667"/>
    </source>
</evidence>
<evidence type="ECO:0000256" key="8">
    <source>
        <dbReference type="ARBA" id="ARBA00023239"/>
    </source>
</evidence>
<proteinExistence type="inferred from homology"/>
<comment type="similarity">
    <text evidence="3 11 12">Belongs to the HisA/HisF family.</text>
</comment>
<comment type="catalytic activity">
    <reaction evidence="10 11">
        <text>5-[(5-phospho-1-deoxy-D-ribulos-1-ylimino)methylamino]-1-(5-phospho-beta-D-ribosyl)imidazole-4-carboxamide + L-glutamine = D-erythro-1-(imidazol-4-yl)glycerol 3-phosphate + 5-amino-1-(5-phospho-beta-D-ribosyl)imidazole-4-carboxamide + L-glutamate + H(+)</text>
        <dbReference type="Rhea" id="RHEA:24793"/>
        <dbReference type="ChEBI" id="CHEBI:15378"/>
        <dbReference type="ChEBI" id="CHEBI:29985"/>
        <dbReference type="ChEBI" id="CHEBI:58278"/>
        <dbReference type="ChEBI" id="CHEBI:58359"/>
        <dbReference type="ChEBI" id="CHEBI:58475"/>
        <dbReference type="ChEBI" id="CHEBI:58525"/>
        <dbReference type="EC" id="4.3.2.10"/>
    </reaction>
</comment>
<evidence type="ECO:0000256" key="2">
    <source>
        <dbReference type="ARBA" id="ARBA00005091"/>
    </source>
</evidence>
<keyword evidence="8 11" id="KW-0456">Lyase</keyword>
<comment type="pathway">
    <text evidence="2 11">Amino-acid biosynthesis; L-histidine biosynthesis; L-histidine from 5-phospho-alpha-D-ribose 1-diphosphate: step 5/9.</text>
</comment>
<evidence type="ECO:0000256" key="7">
    <source>
        <dbReference type="ARBA" id="ARBA00023102"/>
    </source>
</evidence>
<gene>
    <name evidence="11 13" type="primary">hisF</name>
    <name evidence="13" type="ORF">IAA72_06815</name>
</gene>
<keyword evidence="5 11" id="KW-0963">Cytoplasm</keyword>
<evidence type="ECO:0000256" key="11">
    <source>
        <dbReference type="HAMAP-Rule" id="MF_01013"/>
    </source>
</evidence>
<evidence type="ECO:0000256" key="6">
    <source>
        <dbReference type="ARBA" id="ARBA00022605"/>
    </source>
</evidence>
<evidence type="ECO:0000256" key="5">
    <source>
        <dbReference type="ARBA" id="ARBA00022490"/>
    </source>
</evidence>
<feature type="active site" evidence="11">
    <location>
        <position position="130"/>
    </location>
</feature>
<dbReference type="GO" id="GO:0016829">
    <property type="term" value="F:lyase activity"/>
    <property type="evidence" value="ECO:0007669"/>
    <property type="project" value="UniProtKB-KW"/>
</dbReference>
<dbReference type="SUPFAM" id="SSF51366">
    <property type="entry name" value="Ribulose-phoshate binding barrel"/>
    <property type="match status" value="1"/>
</dbReference>
<dbReference type="GO" id="GO:0005737">
    <property type="term" value="C:cytoplasm"/>
    <property type="evidence" value="ECO:0007669"/>
    <property type="project" value="UniProtKB-SubCell"/>
</dbReference>